<evidence type="ECO:0000313" key="1">
    <source>
        <dbReference type="EMBL" id="APH39271.1"/>
    </source>
</evidence>
<dbReference type="InterPro" id="IPR009959">
    <property type="entry name" value="Cyclase_SnoaL-like"/>
</dbReference>
<dbReference type="EMBL" id="RJJG01000003">
    <property type="protein sequence ID" value="RNI09666.1"/>
    <property type="molecule type" value="Genomic_DNA"/>
</dbReference>
<dbReference type="EMBL" id="CP017921">
    <property type="protein sequence ID" value="APH39271.1"/>
    <property type="molecule type" value="Genomic_DNA"/>
</dbReference>
<reference evidence="1 4" key="1">
    <citation type="submission" date="2016-10" db="EMBL/GenBank/DDBJ databases">
        <title>Methanohalophilus halophilus.</title>
        <authorList>
            <person name="L'haridon S."/>
        </authorList>
    </citation>
    <scope>NUCLEOTIDE SEQUENCE [LARGE SCALE GENOMIC DNA]</scope>
    <source>
        <strain evidence="1 4">Z-7982</strain>
    </source>
</reference>
<sequence>MGKNETNDEQICGSLDKNKEIVLKVAREGWNPVIVDKHCTDDYLMHYGGEKLDRENLKEFMGAIHHALPDLHFEIEDIISENDRVVTRWKAEGTHKRAFQGVFPTNRKVSFTGITISRVEGEKIAEDWEEVDQLNFTQQFGVYPDDI</sequence>
<dbReference type="AlphaFoldDB" id="A0A1L3Q3A8"/>
<dbReference type="EMBL" id="FNMU01000003">
    <property type="protein sequence ID" value="SDW51886.1"/>
    <property type="molecule type" value="Genomic_DNA"/>
</dbReference>
<reference evidence="2 6" key="3">
    <citation type="submission" date="2018-10" db="EMBL/GenBank/DDBJ databases">
        <title>Cultivation of a novel Methanohalophilus strain from Kebrit Deep of the Red Sea and a genomic comparison of members of the genus Methanohalophilus.</title>
        <authorList>
            <person name="Guan Y."/>
            <person name="Ngugi D.K."/>
            <person name="Stingl U."/>
        </authorList>
    </citation>
    <scope>NUCLEOTIDE SEQUENCE [LARGE SCALE GENOMIC DNA]</scope>
    <source>
        <strain evidence="2 6">DSM 3094</strain>
    </source>
</reference>
<reference evidence="3 5" key="2">
    <citation type="submission" date="2016-10" db="EMBL/GenBank/DDBJ databases">
        <authorList>
            <person name="de Groot N.N."/>
        </authorList>
    </citation>
    <scope>NUCLEOTIDE SEQUENCE [LARGE SCALE GENOMIC DNA]</scope>
    <source>
        <strain evidence="3 5">Z-7982</strain>
    </source>
</reference>
<evidence type="ECO:0000313" key="6">
    <source>
        <dbReference type="Proteomes" id="UP000267921"/>
    </source>
</evidence>
<dbReference type="RefSeq" id="WP_072561703.1">
    <property type="nucleotide sequence ID" value="NZ_CP017921.1"/>
</dbReference>
<evidence type="ECO:0000313" key="4">
    <source>
        <dbReference type="Proteomes" id="UP000186879"/>
    </source>
</evidence>
<organism evidence="1 4">
    <name type="scientific">Methanohalophilus halophilus</name>
    <dbReference type="NCBI Taxonomy" id="2177"/>
    <lineage>
        <taxon>Archaea</taxon>
        <taxon>Methanobacteriati</taxon>
        <taxon>Methanobacteriota</taxon>
        <taxon>Stenosarchaea group</taxon>
        <taxon>Methanomicrobia</taxon>
        <taxon>Methanosarcinales</taxon>
        <taxon>Methanosarcinaceae</taxon>
        <taxon>Methanohalophilus</taxon>
    </lineage>
</organism>
<evidence type="ECO:0000313" key="3">
    <source>
        <dbReference type="EMBL" id="SDW51886.1"/>
    </source>
</evidence>
<evidence type="ECO:0000313" key="5">
    <source>
        <dbReference type="Proteomes" id="UP000198669"/>
    </source>
</evidence>
<proteinExistence type="predicted"/>
<dbReference type="GO" id="GO:0030638">
    <property type="term" value="P:polyketide metabolic process"/>
    <property type="evidence" value="ECO:0007669"/>
    <property type="project" value="InterPro"/>
</dbReference>
<accession>A0A1L3Q3A8</accession>
<dbReference type="GeneID" id="30583517"/>
<dbReference type="Proteomes" id="UP000267921">
    <property type="component" value="Unassembled WGS sequence"/>
</dbReference>
<name>A0A1L3Q3A8_9EURY</name>
<evidence type="ECO:0000313" key="2">
    <source>
        <dbReference type="EMBL" id="RNI09666.1"/>
    </source>
</evidence>
<dbReference type="PANTHER" id="PTHR38436:SF1">
    <property type="entry name" value="ESTER CYCLASE"/>
    <property type="match status" value="1"/>
</dbReference>
<protein>
    <submittedName>
        <fullName evidence="2">Ester cyclase</fullName>
    </submittedName>
</protein>
<dbReference type="PANTHER" id="PTHR38436">
    <property type="entry name" value="POLYKETIDE CYCLASE SNOAL-LIKE DOMAIN"/>
    <property type="match status" value="1"/>
</dbReference>
<dbReference type="InterPro" id="IPR032710">
    <property type="entry name" value="NTF2-like_dom_sf"/>
</dbReference>
<dbReference type="OrthoDB" id="8685at2157"/>
<keyword evidence="4" id="KW-1185">Reference proteome</keyword>
<dbReference type="STRING" id="2177.BHR79_07080"/>
<gene>
    <name evidence="1" type="ORF">BHR79_07080</name>
    <name evidence="2" type="ORF">EFE40_03165</name>
    <name evidence="3" type="ORF">SAMN04515625_1095</name>
</gene>
<dbReference type="Proteomes" id="UP000198669">
    <property type="component" value="Unassembled WGS sequence"/>
</dbReference>
<dbReference type="Proteomes" id="UP000186879">
    <property type="component" value="Chromosome"/>
</dbReference>
<dbReference type="SUPFAM" id="SSF54427">
    <property type="entry name" value="NTF2-like"/>
    <property type="match status" value="1"/>
</dbReference>
<dbReference type="KEGG" id="mhaz:BHR79_07080"/>
<dbReference type="Gene3D" id="3.10.450.50">
    <property type="match status" value="1"/>
</dbReference>
<dbReference type="Pfam" id="PF07366">
    <property type="entry name" value="SnoaL"/>
    <property type="match status" value="1"/>
</dbReference>